<keyword evidence="3" id="KW-1185">Reference proteome</keyword>
<dbReference type="Pfam" id="PF01979">
    <property type="entry name" value="Amidohydro_1"/>
    <property type="match status" value="1"/>
</dbReference>
<dbReference type="NCBIfam" id="TIGR01409">
    <property type="entry name" value="TAT_signal_seq"/>
    <property type="match status" value="1"/>
</dbReference>
<dbReference type="SUPFAM" id="SSF51338">
    <property type="entry name" value="Composite domain of metallo-dependent hydrolases"/>
    <property type="match status" value="1"/>
</dbReference>
<comment type="caution">
    <text evidence="2">The sequence shown here is derived from an EMBL/GenBank/DDBJ whole genome shotgun (WGS) entry which is preliminary data.</text>
</comment>
<dbReference type="InterPro" id="IPR011059">
    <property type="entry name" value="Metal-dep_hydrolase_composite"/>
</dbReference>
<reference evidence="2 3" key="1">
    <citation type="journal article" date="2019" name="Int. J. Syst. Evol. Microbiol.">
        <title>The Global Catalogue of Microorganisms (GCM) 10K type strain sequencing project: providing services to taxonomists for standard genome sequencing and annotation.</title>
        <authorList>
            <consortium name="The Broad Institute Genomics Platform"/>
            <consortium name="The Broad Institute Genome Sequencing Center for Infectious Disease"/>
            <person name="Wu L."/>
            <person name="Ma J."/>
        </authorList>
    </citation>
    <scope>NUCLEOTIDE SEQUENCE [LARGE SCALE GENOMIC DNA]</scope>
    <source>
        <strain evidence="2 3">JCM 11136</strain>
    </source>
</reference>
<dbReference type="Proteomes" id="UP001501578">
    <property type="component" value="Unassembled WGS sequence"/>
</dbReference>
<dbReference type="EMBL" id="BAAAHQ010000004">
    <property type="protein sequence ID" value="GAA0915783.1"/>
    <property type="molecule type" value="Genomic_DNA"/>
</dbReference>
<evidence type="ECO:0000313" key="2">
    <source>
        <dbReference type="EMBL" id="GAA0915783.1"/>
    </source>
</evidence>
<protein>
    <submittedName>
        <fullName evidence="2">Amidohydrolase family protein</fullName>
    </submittedName>
</protein>
<accession>A0ABN1NSA4</accession>
<sequence>MPSDPTVPASRRDVLRRLTLAGAGAALISPAQSAAHADSPDDVTVLRGVTLIDGTGAPPRRGVSLVVADGRIAWIGEDHHATARRARRVVDLRGKFVIPGLWDMHTHGTQDEKIVPPLLIANGVLGIRETWGFPQLHQLRDRIERGELLGPRIVLAGNIIDGPVSLLSPIHTKVETEAEARQVVRAQQAEGADFLKIYPYLGREPFLALTDEARKAGIPVDGHIPYLVPMSEASRAGQRSFEHLYGLPLATSGREQELRRRMEDTPIDPAAPREWFNLARSLERQAADSYDQAKARELYAQLARDGSWHSPTLTVLNVFSQPAETYADDPRLKYMPTHLRAYWAEGIKLFTPSTPEEITRERRFFRQLLALVGRLHRAGVGLVGGTDCYNPYVFPGFGAHDELSLLVRAGLSPMAALQTMTRDAARFLGREDTLGTLAPGKAADLVVLDADPLADIRNTRRIHAVMTRGRLIGPQERERILADVQAAAQAPAAQAVVPACACHR</sequence>
<dbReference type="Gene3D" id="3.20.20.140">
    <property type="entry name" value="Metal-dependent hydrolases"/>
    <property type="match status" value="1"/>
</dbReference>
<gene>
    <name evidence="2" type="ORF">GCM10009560_10440</name>
</gene>
<proteinExistence type="predicted"/>
<dbReference type="InterPro" id="IPR019546">
    <property type="entry name" value="TAT_signal_bac_arc"/>
</dbReference>
<dbReference type="InterPro" id="IPR006680">
    <property type="entry name" value="Amidohydro-rel"/>
</dbReference>
<feature type="domain" description="Amidohydrolase-related" evidence="1">
    <location>
        <begin position="372"/>
        <end position="471"/>
    </location>
</feature>
<dbReference type="InterPro" id="IPR051781">
    <property type="entry name" value="Metallo-dep_Hydrolase"/>
</dbReference>
<evidence type="ECO:0000259" key="1">
    <source>
        <dbReference type="Pfam" id="PF01979"/>
    </source>
</evidence>
<dbReference type="RefSeq" id="WP_343948539.1">
    <property type="nucleotide sequence ID" value="NZ_BAAAHQ010000004.1"/>
</dbReference>
<dbReference type="InterPro" id="IPR006311">
    <property type="entry name" value="TAT_signal"/>
</dbReference>
<dbReference type="PROSITE" id="PS51318">
    <property type="entry name" value="TAT"/>
    <property type="match status" value="1"/>
</dbReference>
<organism evidence="2 3">
    <name type="scientific">Nonomuraea longicatena</name>
    <dbReference type="NCBI Taxonomy" id="83682"/>
    <lineage>
        <taxon>Bacteria</taxon>
        <taxon>Bacillati</taxon>
        <taxon>Actinomycetota</taxon>
        <taxon>Actinomycetes</taxon>
        <taxon>Streptosporangiales</taxon>
        <taxon>Streptosporangiaceae</taxon>
        <taxon>Nonomuraea</taxon>
    </lineage>
</organism>
<dbReference type="SUPFAM" id="SSF51556">
    <property type="entry name" value="Metallo-dependent hydrolases"/>
    <property type="match status" value="1"/>
</dbReference>
<evidence type="ECO:0000313" key="3">
    <source>
        <dbReference type="Proteomes" id="UP001501578"/>
    </source>
</evidence>
<name>A0ABN1NSA4_9ACTN</name>
<dbReference type="PANTHER" id="PTHR43135">
    <property type="entry name" value="ALPHA-D-RIBOSE 1-METHYLPHOSPHONATE 5-TRIPHOSPHATE DIPHOSPHATASE"/>
    <property type="match status" value="1"/>
</dbReference>
<dbReference type="Gene3D" id="2.30.40.10">
    <property type="entry name" value="Urease, subunit C, domain 1"/>
    <property type="match status" value="2"/>
</dbReference>
<dbReference type="InterPro" id="IPR032466">
    <property type="entry name" value="Metal_Hydrolase"/>
</dbReference>
<dbReference type="PANTHER" id="PTHR43135:SF3">
    <property type="entry name" value="ALPHA-D-RIBOSE 1-METHYLPHOSPHONATE 5-TRIPHOSPHATE DIPHOSPHATASE"/>
    <property type="match status" value="1"/>
</dbReference>